<dbReference type="InterPro" id="IPR009040">
    <property type="entry name" value="Ferritin-like_diiron"/>
</dbReference>
<name>A0A0F5YCX5_9CYAN</name>
<dbReference type="GO" id="GO:0016491">
    <property type="term" value="F:oxidoreductase activity"/>
    <property type="evidence" value="ECO:0007669"/>
    <property type="project" value="InterPro"/>
</dbReference>
<dbReference type="RefSeq" id="WP_046279991.1">
    <property type="nucleotide sequence ID" value="NZ_LATL02000318.1"/>
</dbReference>
<dbReference type="Proteomes" id="UP000033607">
    <property type="component" value="Unassembled WGS sequence"/>
</dbReference>
<gene>
    <name evidence="3" type="ORF">WN50_18165</name>
</gene>
<dbReference type="PANTHER" id="PTHR33746:SF4">
    <property type="entry name" value="RUBRERYTHRIN"/>
    <property type="match status" value="1"/>
</dbReference>
<evidence type="ECO:0000259" key="2">
    <source>
        <dbReference type="PROSITE" id="PS50905"/>
    </source>
</evidence>
<dbReference type="InterPro" id="IPR012347">
    <property type="entry name" value="Ferritin-like"/>
</dbReference>
<proteinExistence type="predicted"/>
<sequence length="232" mass="25357">MMFSYLNHKTIAAIVAVSLVSLFGCSQQQPSATVEPSADTTKTVVSETKAEDPKAETLKNLQAAYNGESNAHVMYLEFAEKADEEGYGKVARLFRAAARAEEIHRDNHAKVIISMGATPENDIATPQVSSTGENLEKAIKGESYERDTMYPKFISQAKTAGNEAAVQTFTYATEAEAQHAELYTQALNNLNEWKEATQVIYVCEASGHTTMNADETATCPQSNASQQFEEIL</sequence>
<dbReference type="InterPro" id="IPR003251">
    <property type="entry name" value="Rr_diiron-bd_dom"/>
</dbReference>
<feature type="domain" description="Ferritin-like diiron" evidence="2">
    <location>
        <begin position="51"/>
        <end position="194"/>
    </location>
</feature>
<feature type="chain" id="PRO_5002497621" evidence="1">
    <location>
        <begin position="29"/>
        <end position="232"/>
    </location>
</feature>
<evidence type="ECO:0000256" key="1">
    <source>
        <dbReference type="SAM" id="SignalP"/>
    </source>
</evidence>
<evidence type="ECO:0000313" key="4">
    <source>
        <dbReference type="Proteomes" id="UP000033607"/>
    </source>
</evidence>
<dbReference type="InterPro" id="IPR009078">
    <property type="entry name" value="Ferritin-like_SF"/>
</dbReference>
<reference evidence="3 4" key="1">
    <citation type="submission" date="2015-06" db="EMBL/GenBank/DDBJ databases">
        <title>Draft genome assembly of filamentous brackish cyanobacterium Limnoraphis robusta strain CS-951.</title>
        <authorList>
            <person name="Willis A."/>
            <person name="Parks M."/>
            <person name="Burford M.A."/>
        </authorList>
    </citation>
    <scope>NUCLEOTIDE SEQUENCE [LARGE SCALE GENOMIC DNA]</scope>
    <source>
        <strain evidence="3 4">CS-951</strain>
    </source>
</reference>
<dbReference type="Pfam" id="PF02915">
    <property type="entry name" value="Rubrerythrin"/>
    <property type="match status" value="1"/>
</dbReference>
<dbReference type="AlphaFoldDB" id="A0A0F5YCX5"/>
<dbReference type="OrthoDB" id="9799749at2"/>
<evidence type="ECO:0000313" key="3">
    <source>
        <dbReference type="EMBL" id="KKD36731.1"/>
    </source>
</evidence>
<dbReference type="PROSITE" id="PS50905">
    <property type="entry name" value="FERRITIN_LIKE"/>
    <property type="match status" value="1"/>
</dbReference>
<keyword evidence="1" id="KW-0732">Signal</keyword>
<dbReference type="SUPFAM" id="SSF47240">
    <property type="entry name" value="Ferritin-like"/>
    <property type="match status" value="1"/>
</dbReference>
<dbReference type="CDD" id="cd01041">
    <property type="entry name" value="Rubrerythrin"/>
    <property type="match status" value="1"/>
</dbReference>
<dbReference type="PANTHER" id="PTHR33746">
    <property type="entry name" value="RUBRERYTHRIN"/>
    <property type="match status" value="1"/>
</dbReference>
<organism evidence="3 4">
    <name type="scientific">Limnoraphis robusta CS-951</name>
    <dbReference type="NCBI Taxonomy" id="1637645"/>
    <lineage>
        <taxon>Bacteria</taxon>
        <taxon>Bacillati</taxon>
        <taxon>Cyanobacteriota</taxon>
        <taxon>Cyanophyceae</taxon>
        <taxon>Oscillatoriophycideae</taxon>
        <taxon>Oscillatoriales</taxon>
        <taxon>Sirenicapillariaceae</taxon>
        <taxon>Limnoraphis</taxon>
    </lineage>
</organism>
<dbReference type="EMBL" id="LATL02000318">
    <property type="protein sequence ID" value="KKD36731.1"/>
    <property type="molecule type" value="Genomic_DNA"/>
</dbReference>
<dbReference type="PATRIC" id="fig|1637645.4.peg.6260"/>
<accession>A0A0F5YCX5</accession>
<comment type="caution">
    <text evidence="3">The sequence shown here is derived from an EMBL/GenBank/DDBJ whole genome shotgun (WGS) entry which is preliminary data.</text>
</comment>
<dbReference type="Gene3D" id="1.20.1260.10">
    <property type="match status" value="1"/>
</dbReference>
<protein>
    <submittedName>
        <fullName evidence="3">Rubrerythrin</fullName>
    </submittedName>
</protein>
<dbReference type="InterPro" id="IPR052753">
    <property type="entry name" value="Rbr2/Nigerythrin"/>
</dbReference>
<dbReference type="GO" id="GO:0046872">
    <property type="term" value="F:metal ion binding"/>
    <property type="evidence" value="ECO:0007669"/>
    <property type="project" value="InterPro"/>
</dbReference>
<feature type="signal peptide" evidence="1">
    <location>
        <begin position="1"/>
        <end position="28"/>
    </location>
</feature>